<dbReference type="EMBL" id="CAJNOK010005349">
    <property type="protein sequence ID" value="CAF0969514.1"/>
    <property type="molecule type" value="Genomic_DNA"/>
</dbReference>
<evidence type="ECO:0000313" key="2">
    <source>
        <dbReference type="EMBL" id="CAF3741001.1"/>
    </source>
</evidence>
<accession>A0A8S2DT67</accession>
<protein>
    <submittedName>
        <fullName evidence="1">Uncharacterized protein</fullName>
    </submittedName>
</protein>
<organism evidence="1 3">
    <name type="scientific">Didymodactylos carnosus</name>
    <dbReference type="NCBI Taxonomy" id="1234261"/>
    <lineage>
        <taxon>Eukaryota</taxon>
        <taxon>Metazoa</taxon>
        <taxon>Spiralia</taxon>
        <taxon>Gnathifera</taxon>
        <taxon>Rotifera</taxon>
        <taxon>Eurotatoria</taxon>
        <taxon>Bdelloidea</taxon>
        <taxon>Philodinida</taxon>
        <taxon>Philodinidae</taxon>
        <taxon>Didymodactylos</taxon>
    </lineage>
</organism>
<proteinExistence type="predicted"/>
<dbReference type="Gene3D" id="2.60.40.150">
    <property type="entry name" value="C2 domain"/>
    <property type="match status" value="1"/>
</dbReference>
<gene>
    <name evidence="1" type="ORF">OVA965_LOCUS13024</name>
    <name evidence="2" type="ORF">TMI583_LOCUS13026</name>
</gene>
<dbReference type="Proteomes" id="UP000677228">
    <property type="component" value="Unassembled WGS sequence"/>
</dbReference>
<dbReference type="Proteomes" id="UP000682733">
    <property type="component" value="Unassembled WGS sequence"/>
</dbReference>
<dbReference type="InterPro" id="IPR035892">
    <property type="entry name" value="C2_domain_sf"/>
</dbReference>
<comment type="caution">
    <text evidence="1">The sequence shown here is derived from an EMBL/GenBank/DDBJ whole genome shotgun (WGS) entry which is preliminary data.</text>
</comment>
<reference evidence="1" key="1">
    <citation type="submission" date="2021-02" db="EMBL/GenBank/DDBJ databases">
        <authorList>
            <person name="Nowell W R."/>
        </authorList>
    </citation>
    <scope>NUCLEOTIDE SEQUENCE</scope>
</reference>
<sequence>MHSFQWCGLQVQRYFYLGFPKISYGEVYLALSYLPTAERLTISALKLRWFFKVDKTERTDALLTFTFFHDGRRFYQQKLDPVQILDAVKDKECEMKTIVTSSVPKDDIRNINLHIGFNIYLSISKESINCGSIVLGEKTRFEVDWTRMIDQPRQVHNAWYPLYG</sequence>
<evidence type="ECO:0000313" key="1">
    <source>
        <dbReference type="EMBL" id="CAF0969514.1"/>
    </source>
</evidence>
<evidence type="ECO:0000313" key="3">
    <source>
        <dbReference type="Proteomes" id="UP000677228"/>
    </source>
</evidence>
<name>A0A8S2DT67_9BILA</name>
<dbReference type="AlphaFoldDB" id="A0A8S2DT67"/>
<dbReference type="EMBL" id="CAJOBA010005354">
    <property type="protein sequence ID" value="CAF3741001.1"/>
    <property type="molecule type" value="Genomic_DNA"/>
</dbReference>